<dbReference type="PANTHER" id="PTHR31069">
    <property type="entry name" value="OLEATE-ACTIVATED TRANSCRIPTION FACTOR 1-RELATED"/>
    <property type="match status" value="1"/>
</dbReference>
<evidence type="ECO:0000313" key="9">
    <source>
        <dbReference type="Proteomes" id="UP000094455"/>
    </source>
</evidence>
<sequence length="895" mass="103076">MDGAQLSKKVQKRNRIPLSCSNCRRKKIKCDRRKPTCRVCEAHKITNCQYFEETLSLGNGDAGMFVKYITENKNSSDESGLSTFDINIKTNSNTSPLQKKETDVSAELKMLNDKIKRLESLIPQSTGTNNISESKADALPSVFPSPNLYSQVSLDDEKNDNLEMIRQLCEKLRISGKVRIGIYDGVDAKLFANAKIGNAEPFSWATIVVKDPFSTPLWQAVARYQQTIKNTFRTSPCPVKSNLLSNHGIDEKKDHCFLGRKILDLLPNKRAIWLFIERFFRYVYPFLPYLDQSSFIEDVERIINGNHITDLKNEELVTKLTLSQQTDTAILGSLMVVIMFAYESLLDNTGNFQDSGDSTPDDVYLSKIPQSNLLINCTESCLNEFRLLKRCQLSVLQCALLLEEYQKVDSFQSFGESDSHIYTGLLIQMATTIGLNRDPAFGGESNNSKNDLLRRKIWYGLIAGDNHQYMQTGIPPSIYPDHYDTKLPWFDEKVSNIADLELERVTIDMMRKKFLAGQEMRKLADLVTNMRENPTIEDLLVSTSGLMFHLRHRLGSFDTILMMDHQNLHYKKVEKTLYMIMYLHALSLLQPVFLHIFYYCQQIRHFDATTFFYNKVLSIWMFVIGNLHNLVYSSSKYFGTGFDLFLVPIVELVMHKGVIIFTSSYIKALIAGKKLQKSNVKNEELIKEIEYYKSEIIMKLFIDVHLPILKHLCKRYFYCWKLLKAHSFIFKSIKEDSIDYSEKFHLFNFMEFFTANNFRTLIQISNWKYYKAEIEMPSWLVGWLQNYRRDIYYIPENEPMSVGKSISSGSDISLSNDLLDGLANDLSYKQSSLSNEIEHNQFTTIDTSSKNNGNVCGSTIFNPTLENVNELIPENNMGDFFSSLGLSFDELLWLD</sequence>
<feature type="transmembrane region" description="Helical" evidence="6">
    <location>
        <begin position="577"/>
        <end position="600"/>
    </location>
</feature>
<dbReference type="EMBL" id="KV454002">
    <property type="protein sequence ID" value="ODQ47252.1"/>
    <property type="molecule type" value="Genomic_DNA"/>
</dbReference>
<dbReference type="Gene3D" id="4.10.240.10">
    <property type="entry name" value="Zn(2)-C6 fungal-type DNA-binding domain"/>
    <property type="match status" value="1"/>
</dbReference>
<dbReference type="GO" id="GO:0000981">
    <property type="term" value="F:DNA-binding transcription factor activity, RNA polymerase II-specific"/>
    <property type="evidence" value="ECO:0007669"/>
    <property type="project" value="InterPro"/>
</dbReference>
<dbReference type="Proteomes" id="UP000094455">
    <property type="component" value="Unassembled WGS sequence"/>
</dbReference>
<keyword evidence="9" id="KW-1185">Reference proteome</keyword>
<evidence type="ECO:0000256" key="3">
    <source>
        <dbReference type="ARBA" id="ARBA00023125"/>
    </source>
</evidence>
<keyword evidence="4" id="KW-0804">Transcription</keyword>
<keyword evidence="6" id="KW-1133">Transmembrane helix</keyword>
<dbReference type="Pfam" id="PF00172">
    <property type="entry name" value="Zn_clus"/>
    <property type="match status" value="1"/>
</dbReference>
<proteinExistence type="predicted"/>
<keyword evidence="2" id="KW-0805">Transcription regulation</keyword>
<dbReference type="OrthoDB" id="2943660at2759"/>
<dbReference type="GO" id="GO:0005634">
    <property type="term" value="C:nucleus"/>
    <property type="evidence" value="ECO:0007669"/>
    <property type="project" value="TreeGrafter"/>
</dbReference>
<dbReference type="GO" id="GO:0000978">
    <property type="term" value="F:RNA polymerase II cis-regulatory region sequence-specific DNA binding"/>
    <property type="evidence" value="ECO:0007669"/>
    <property type="project" value="TreeGrafter"/>
</dbReference>
<gene>
    <name evidence="8" type="ORF">PICMEDRAFT_71344</name>
</gene>
<evidence type="ECO:0000256" key="1">
    <source>
        <dbReference type="ARBA" id="ARBA00022723"/>
    </source>
</evidence>
<dbReference type="SMART" id="SM00066">
    <property type="entry name" value="GAL4"/>
    <property type="match status" value="1"/>
</dbReference>
<dbReference type="PANTHER" id="PTHR31069:SF12">
    <property type="entry name" value="TRANSCRIPTION FACTOR DOMAIN-CONTAINING PROTEIN"/>
    <property type="match status" value="1"/>
</dbReference>
<evidence type="ECO:0000256" key="4">
    <source>
        <dbReference type="ARBA" id="ARBA00023163"/>
    </source>
</evidence>
<keyword evidence="5" id="KW-0539">Nucleus</keyword>
<evidence type="ECO:0000313" key="8">
    <source>
        <dbReference type="EMBL" id="ODQ47252.1"/>
    </source>
</evidence>
<reference evidence="8 9" key="1">
    <citation type="journal article" date="2016" name="Proc. Natl. Acad. Sci. U.S.A.">
        <title>Comparative genomics of biotechnologically important yeasts.</title>
        <authorList>
            <person name="Riley R."/>
            <person name="Haridas S."/>
            <person name="Wolfe K.H."/>
            <person name="Lopes M.R."/>
            <person name="Hittinger C.T."/>
            <person name="Goeker M."/>
            <person name="Salamov A.A."/>
            <person name="Wisecaver J.H."/>
            <person name="Long T.M."/>
            <person name="Calvey C.H."/>
            <person name="Aerts A.L."/>
            <person name="Barry K.W."/>
            <person name="Choi C."/>
            <person name="Clum A."/>
            <person name="Coughlan A.Y."/>
            <person name="Deshpande S."/>
            <person name="Douglass A.P."/>
            <person name="Hanson S.J."/>
            <person name="Klenk H.-P."/>
            <person name="LaButti K.M."/>
            <person name="Lapidus A."/>
            <person name="Lindquist E.A."/>
            <person name="Lipzen A.M."/>
            <person name="Meier-Kolthoff J.P."/>
            <person name="Ohm R.A."/>
            <person name="Otillar R.P."/>
            <person name="Pangilinan J.L."/>
            <person name="Peng Y."/>
            <person name="Rokas A."/>
            <person name="Rosa C.A."/>
            <person name="Scheuner C."/>
            <person name="Sibirny A.A."/>
            <person name="Slot J.C."/>
            <person name="Stielow J.B."/>
            <person name="Sun H."/>
            <person name="Kurtzman C.P."/>
            <person name="Blackwell M."/>
            <person name="Grigoriev I.V."/>
            <person name="Jeffries T.W."/>
        </authorList>
    </citation>
    <scope>NUCLEOTIDE SEQUENCE [LARGE SCALE GENOMIC DNA]</scope>
    <source>
        <strain evidence="8 9">NRRL Y-2026</strain>
    </source>
</reference>
<dbReference type="GO" id="GO:0006351">
    <property type="term" value="P:DNA-templated transcription"/>
    <property type="evidence" value="ECO:0007669"/>
    <property type="project" value="InterPro"/>
</dbReference>
<keyword evidence="6" id="KW-0812">Transmembrane</keyword>
<keyword evidence="6" id="KW-0472">Membrane</keyword>
<dbReference type="RefSeq" id="XP_019018365.1">
    <property type="nucleotide sequence ID" value="XM_019163897.1"/>
</dbReference>
<dbReference type="CDD" id="cd00067">
    <property type="entry name" value="GAL4"/>
    <property type="match status" value="1"/>
</dbReference>
<dbReference type="GO" id="GO:0008270">
    <property type="term" value="F:zinc ion binding"/>
    <property type="evidence" value="ECO:0007669"/>
    <property type="project" value="InterPro"/>
</dbReference>
<evidence type="ECO:0000256" key="5">
    <source>
        <dbReference type="ARBA" id="ARBA00023242"/>
    </source>
</evidence>
<dbReference type="InterPro" id="IPR036864">
    <property type="entry name" value="Zn2-C6_fun-type_DNA-bd_sf"/>
</dbReference>
<evidence type="ECO:0000256" key="2">
    <source>
        <dbReference type="ARBA" id="ARBA00023015"/>
    </source>
</evidence>
<dbReference type="Pfam" id="PF04082">
    <property type="entry name" value="Fungal_trans"/>
    <property type="match status" value="1"/>
</dbReference>
<dbReference type="InterPro" id="IPR050675">
    <property type="entry name" value="OAF3"/>
</dbReference>
<organism evidence="8 9">
    <name type="scientific">Pichia membranifaciens NRRL Y-2026</name>
    <dbReference type="NCBI Taxonomy" id="763406"/>
    <lineage>
        <taxon>Eukaryota</taxon>
        <taxon>Fungi</taxon>
        <taxon>Dikarya</taxon>
        <taxon>Ascomycota</taxon>
        <taxon>Saccharomycotina</taxon>
        <taxon>Pichiomycetes</taxon>
        <taxon>Pichiales</taxon>
        <taxon>Pichiaceae</taxon>
        <taxon>Pichia</taxon>
    </lineage>
</organism>
<feature type="transmembrane region" description="Helical" evidence="6">
    <location>
        <begin position="644"/>
        <end position="666"/>
    </location>
</feature>
<keyword evidence="1" id="KW-0479">Metal-binding</keyword>
<feature type="transmembrane region" description="Helical" evidence="6">
    <location>
        <begin position="612"/>
        <end position="632"/>
    </location>
</feature>
<dbReference type="GeneID" id="30180584"/>
<protein>
    <recommendedName>
        <fullName evidence="7">Zn(2)-C6 fungal-type domain-containing protein</fullName>
    </recommendedName>
</protein>
<name>A0A1E3NM83_9ASCO</name>
<dbReference type="SMART" id="SM00906">
    <property type="entry name" value="Fungal_trans"/>
    <property type="match status" value="1"/>
</dbReference>
<dbReference type="InterPro" id="IPR001138">
    <property type="entry name" value="Zn2Cys6_DnaBD"/>
</dbReference>
<dbReference type="AlphaFoldDB" id="A0A1E3NM83"/>
<dbReference type="SUPFAM" id="SSF57701">
    <property type="entry name" value="Zn2/Cys6 DNA-binding domain"/>
    <property type="match status" value="1"/>
</dbReference>
<dbReference type="GO" id="GO:0045944">
    <property type="term" value="P:positive regulation of transcription by RNA polymerase II"/>
    <property type="evidence" value="ECO:0007669"/>
    <property type="project" value="TreeGrafter"/>
</dbReference>
<dbReference type="STRING" id="763406.A0A1E3NM83"/>
<evidence type="ECO:0000256" key="6">
    <source>
        <dbReference type="SAM" id="Phobius"/>
    </source>
</evidence>
<keyword evidence="3" id="KW-0238">DNA-binding</keyword>
<accession>A0A1E3NM83</accession>
<feature type="domain" description="Zn(2)-C6 fungal-type" evidence="7">
    <location>
        <begin position="19"/>
        <end position="50"/>
    </location>
</feature>
<dbReference type="PROSITE" id="PS00463">
    <property type="entry name" value="ZN2_CY6_FUNGAL_1"/>
    <property type="match status" value="1"/>
</dbReference>
<dbReference type="InterPro" id="IPR007219">
    <property type="entry name" value="XnlR_reg_dom"/>
</dbReference>
<evidence type="ECO:0000259" key="7">
    <source>
        <dbReference type="PROSITE" id="PS50048"/>
    </source>
</evidence>
<dbReference type="PROSITE" id="PS50048">
    <property type="entry name" value="ZN2_CY6_FUNGAL_2"/>
    <property type="match status" value="1"/>
</dbReference>
<dbReference type="CDD" id="cd12148">
    <property type="entry name" value="fungal_TF_MHR"/>
    <property type="match status" value="1"/>
</dbReference>